<dbReference type="KEGG" id="dsl:Dacsa_1034"/>
<organism evidence="1 2">
    <name type="scientific">Dactylococcopsis salina (strain PCC 8305)</name>
    <name type="common">Myxobactron salinum</name>
    <dbReference type="NCBI Taxonomy" id="13035"/>
    <lineage>
        <taxon>Bacteria</taxon>
        <taxon>Bacillati</taxon>
        <taxon>Cyanobacteriota</taxon>
        <taxon>Cyanophyceae</taxon>
        <taxon>Nodosilineales</taxon>
        <taxon>Cymatolegaceae</taxon>
        <taxon>Dactylococcopsis</taxon>
    </lineage>
</organism>
<keyword evidence="2" id="KW-1185">Reference proteome</keyword>
<protein>
    <recommendedName>
        <fullName evidence="3">DUF2997 domain-containing protein</fullName>
    </recommendedName>
</protein>
<dbReference type="Pfam" id="PF11211">
    <property type="entry name" value="DUF2997"/>
    <property type="match status" value="1"/>
</dbReference>
<dbReference type="PATRIC" id="fig|13035.3.peg.1166"/>
<accession>K9YS95</accession>
<dbReference type="RefSeq" id="WP_015228759.1">
    <property type="nucleotide sequence ID" value="NC_019780.1"/>
</dbReference>
<evidence type="ECO:0008006" key="3">
    <source>
        <dbReference type="Google" id="ProtNLM"/>
    </source>
</evidence>
<dbReference type="AlphaFoldDB" id="K9YS95"/>
<evidence type="ECO:0000313" key="1">
    <source>
        <dbReference type="EMBL" id="AFZ49749.1"/>
    </source>
</evidence>
<evidence type="ECO:0000313" key="2">
    <source>
        <dbReference type="Proteomes" id="UP000010482"/>
    </source>
</evidence>
<dbReference type="STRING" id="13035.Dacsa_1034"/>
<dbReference type="OrthoDB" id="488945at2"/>
<reference evidence="1" key="1">
    <citation type="submission" date="2012-04" db="EMBL/GenBank/DDBJ databases">
        <title>Finished genome of Dactylococcopsis salina PCC 8305.</title>
        <authorList>
            <consortium name="US DOE Joint Genome Institute"/>
            <person name="Gugger M."/>
            <person name="Coursin T."/>
            <person name="Rippka R."/>
            <person name="Tandeau De Marsac N."/>
            <person name="Huntemann M."/>
            <person name="Wei C.-L."/>
            <person name="Han J."/>
            <person name="Detter J.C."/>
            <person name="Han C."/>
            <person name="Tapia R."/>
            <person name="Daligault H."/>
            <person name="Chen A."/>
            <person name="Krypides N."/>
            <person name="Mavromatis K."/>
            <person name="Markowitz V."/>
            <person name="Szeto E."/>
            <person name="Ivanova N."/>
            <person name="Ovchinnikova G."/>
            <person name="Pagani I."/>
            <person name="Pati A."/>
            <person name="Goodwin L."/>
            <person name="Peters L."/>
            <person name="Pitluck S."/>
            <person name="Woyke T."/>
            <person name="Kerfeld C."/>
        </authorList>
    </citation>
    <scope>NUCLEOTIDE SEQUENCE [LARGE SCALE GENOMIC DNA]</scope>
    <source>
        <strain evidence="1">PCC 8305</strain>
    </source>
</reference>
<gene>
    <name evidence="1" type="ORF">Dacsa_1034</name>
</gene>
<proteinExistence type="predicted"/>
<sequence length="73" mass="8294">MAQYQRVEYRIGKDGKIKETVLNGSGESCTETTSDIESALGEIESQELLPEYYEGEENLVTDETQFLQQGERE</sequence>
<dbReference type="Proteomes" id="UP000010482">
    <property type="component" value="Chromosome"/>
</dbReference>
<dbReference type="eggNOG" id="ENOG50330Q8">
    <property type="taxonomic scope" value="Bacteria"/>
</dbReference>
<dbReference type="HOGENOM" id="CLU_180396_1_0_3"/>
<dbReference type="InterPro" id="IPR021375">
    <property type="entry name" value="DUF2997"/>
</dbReference>
<name>K9YS95_DACS8</name>
<dbReference type="EMBL" id="CP003944">
    <property type="protein sequence ID" value="AFZ49749.1"/>
    <property type="molecule type" value="Genomic_DNA"/>
</dbReference>